<dbReference type="InterPro" id="IPR027843">
    <property type="entry name" value="DUF4440"/>
</dbReference>
<proteinExistence type="predicted"/>
<dbReference type="RefSeq" id="WP_005612969.1">
    <property type="nucleotide sequence ID" value="NZ_CP015231.1"/>
</dbReference>
<name>A0A1B1A984_9RHOB</name>
<gene>
    <name evidence="2" type="ORF">K529_020335</name>
</gene>
<dbReference type="OrthoDB" id="4479885at2"/>
<reference evidence="2 3" key="1">
    <citation type="journal article" date="2016" name="ISME J.">
        <title>Global occurrence and heterogeneity of the Roseobacter-clade species Ruegeria mobilis.</title>
        <authorList>
            <person name="Sonnenschein E."/>
            <person name="Gram L."/>
        </authorList>
    </citation>
    <scope>NUCLEOTIDE SEQUENCE [LARGE SCALE GENOMIC DNA]</scope>
    <source>
        <strain evidence="2 3">F1926</strain>
        <plasmid evidence="2 3">unnamed1</plasmid>
    </source>
</reference>
<dbReference type="Gene3D" id="3.10.450.50">
    <property type="match status" value="1"/>
</dbReference>
<evidence type="ECO:0000313" key="2">
    <source>
        <dbReference type="EMBL" id="ANP43106.1"/>
    </source>
</evidence>
<dbReference type="Proteomes" id="UP000013243">
    <property type="component" value="Plasmid unnamed1"/>
</dbReference>
<protein>
    <submittedName>
        <fullName evidence="2">DUF4440 domain-containing protein</fullName>
    </submittedName>
</protein>
<dbReference type="AlphaFoldDB" id="A0A1B1A984"/>
<dbReference type="Pfam" id="PF14534">
    <property type="entry name" value="DUF4440"/>
    <property type="match status" value="1"/>
</dbReference>
<dbReference type="EMBL" id="CP015231">
    <property type="protein sequence ID" value="ANP43106.1"/>
    <property type="molecule type" value="Genomic_DNA"/>
</dbReference>
<geneLocation type="plasmid" evidence="2 3">
    <name>unnamed1</name>
</geneLocation>
<dbReference type="InterPro" id="IPR032710">
    <property type="entry name" value="NTF2-like_dom_sf"/>
</dbReference>
<dbReference type="KEGG" id="rmb:K529_020335"/>
<feature type="domain" description="DUF4440" evidence="1">
    <location>
        <begin position="14"/>
        <end position="115"/>
    </location>
</feature>
<keyword evidence="2" id="KW-0614">Plasmid</keyword>
<evidence type="ECO:0000259" key="1">
    <source>
        <dbReference type="Pfam" id="PF14534"/>
    </source>
</evidence>
<accession>A0A1B1A984</accession>
<evidence type="ECO:0000313" key="3">
    <source>
        <dbReference type="Proteomes" id="UP000013243"/>
    </source>
</evidence>
<sequence>MTSLSADHLLQDLTRCERQVWDALVQGDVAADAELLCESFLGVYGTGFAGKADHTGQLEHGPTVQTYELSQLTARALGPEYAVLSYHARFQRCGHLTAEDMYVSSIWQRTDNGWVNIFSQDTAVAT</sequence>
<organism evidence="2 3">
    <name type="scientific">Tritonibacter mobilis F1926</name>
    <dbReference type="NCBI Taxonomy" id="1265309"/>
    <lineage>
        <taxon>Bacteria</taxon>
        <taxon>Pseudomonadati</taxon>
        <taxon>Pseudomonadota</taxon>
        <taxon>Alphaproteobacteria</taxon>
        <taxon>Rhodobacterales</taxon>
        <taxon>Paracoccaceae</taxon>
        <taxon>Tritonibacter</taxon>
    </lineage>
</organism>
<dbReference type="GeneID" id="28252235"/>
<dbReference type="SUPFAM" id="SSF54427">
    <property type="entry name" value="NTF2-like"/>
    <property type="match status" value="1"/>
</dbReference>